<evidence type="ECO:0000313" key="5">
    <source>
        <dbReference type="EMBL" id="MCZ0703547.1"/>
    </source>
</evidence>
<dbReference type="Pfam" id="PF00933">
    <property type="entry name" value="Glyco_hydro_3"/>
    <property type="match status" value="1"/>
</dbReference>
<evidence type="ECO:0000259" key="4">
    <source>
        <dbReference type="SMART" id="SM01217"/>
    </source>
</evidence>
<name>A0A9J6RDX6_9BACI</name>
<dbReference type="SMART" id="SM01217">
    <property type="entry name" value="Fn3_like"/>
    <property type="match status" value="1"/>
</dbReference>
<dbReference type="InterPro" id="IPR017853">
    <property type="entry name" value="GH"/>
</dbReference>
<dbReference type="InterPro" id="IPR026891">
    <property type="entry name" value="Fn3-like"/>
</dbReference>
<dbReference type="PANTHER" id="PTHR42715:SF10">
    <property type="entry name" value="BETA-GLUCOSIDASE"/>
    <property type="match status" value="1"/>
</dbReference>
<dbReference type="InterPro" id="IPR002772">
    <property type="entry name" value="Glyco_hydro_3_C"/>
</dbReference>
<evidence type="ECO:0000256" key="1">
    <source>
        <dbReference type="ARBA" id="ARBA00005336"/>
    </source>
</evidence>
<comment type="caution">
    <text evidence="5">The sequence shown here is derived from an EMBL/GenBank/DDBJ whole genome shotgun (WGS) entry which is preliminary data.</text>
</comment>
<keyword evidence="3" id="KW-0812">Transmembrane</keyword>
<feature type="domain" description="Fibronectin type III-like" evidence="4">
    <location>
        <begin position="422"/>
        <end position="499"/>
    </location>
</feature>
<dbReference type="InterPro" id="IPR050288">
    <property type="entry name" value="Cellulose_deg_GH3"/>
</dbReference>
<dbReference type="Gene3D" id="3.40.50.1700">
    <property type="entry name" value="Glycoside hydrolase family 3 C-terminal domain"/>
    <property type="match status" value="1"/>
</dbReference>
<reference evidence="5" key="1">
    <citation type="submission" date="2022-11" db="EMBL/GenBank/DDBJ databases">
        <title>WGS of Natronobacillus azotifigens 24KS-1, an anaerobic diazotrophic haloalkaliphile from soda-rich habitats.</title>
        <authorList>
            <person name="Sorokin D.Y."/>
            <person name="Merkel A.Y."/>
        </authorList>
    </citation>
    <scope>NUCLEOTIDE SEQUENCE</scope>
    <source>
        <strain evidence="5">24KS-1</strain>
    </source>
</reference>
<dbReference type="SUPFAM" id="SSF51445">
    <property type="entry name" value="(Trans)glycosidases"/>
    <property type="match status" value="1"/>
</dbReference>
<evidence type="ECO:0000313" key="6">
    <source>
        <dbReference type="Proteomes" id="UP001084197"/>
    </source>
</evidence>
<keyword evidence="3" id="KW-0472">Membrane</keyword>
<feature type="transmembrane region" description="Helical" evidence="3">
    <location>
        <begin position="920"/>
        <end position="941"/>
    </location>
</feature>
<dbReference type="Pfam" id="PF01915">
    <property type="entry name" value="Glyco_hydro_3_C"/>
    <property type="match status" value="1"/>
</dbReference>
<dbReference type="InterPro" id="IPR036962">
    <property type="entry name" value="Glyco_hydro_3_N_sf"/>
</dbReference>
<dbReference type="EMBL" id="JAPRAT010000018">
    <property type="protein sequence ID" value="MCZ0703547.1"/>
    <property type="molecule type" value="Genomic_DNA"/>
</dbReference>
<comment type="similarity">
    <text evidence="1">Belongs to the glycosyl hydrolase 3 family.</text>
</comment>
<dbReference type="Proteomes" id="UP001084197">
    <property type="component" value="Unassembled WGS sequence"/>
</dbReference>
<keyword evidence="3" id="KW-1133">Transmembrane helix</keyword>
<keyword evidence="6" id="KW-1185">Reference proteome</keyword>
<dbReference type="Pfam" id="PF14310">
    <property type="entry name" value="Fn3-like"/>
    <property type="match status" value="1"/>
</dbReference>
<organism evidence="5 6">
    <name type="scientific">Natronobacillus azotifigens</name>
    <dbReference type="NCBI Taxonomy" id="472978"/>
    <lineage>
        <taxon>Bacteria</taxon>
        <taxon>Bacillati</taxon>
        <taxon>Bacillota</taxon>
        <taxon>Bacilli</taxon>
        <taxon>Bacillales</taxon>
        <taxon>Bacillaceae</taxon>
        <taxon>Natronobacillus</taxon>
    </lineage>
</organism>
<dbReference type="PRINTS" id="PR00133">
    <property type="entry name" value="GLHYDRLASE3"/>
</dbReference>
<dbReference type="AlphaFoldDB" id="A0A9J6RDX6"/>
<proteinExistence type="inferred from homology"/>
<evidence type="ECO:0000256" key="3">
    <source>
        <dbReference type="SAM" id="Phobius"/>
    </source>
</evidence>
<dbReference type="RefSeq" id="WP_268780311.1">
    <property type="nucleotide sequence ID" value="NZ_JAPRAT010000018.1"/>
</dbReference>
<dbReference type="GO" id="GO:0005975">
    <property type="term" value="P:carbohydrate metabolic process"/>
    <property type="evidence" value="ECO:0007669"/>
    <property type="project" value="InterPro"/>
</dbReference>
<dbReference type="InterPro" id="IPR001764">
    <property type="entry name" value="Glyco_hydro_3_N"/>
</dbReference>
<dbReference type="InterPro" id="IPR036881">
    <property type="entry name" value="Glyco_hydro_3_C_sf"/>
</dbReference>
<protein>
    <submittedName>
        <fullName evidence="5">Glycoside hydrolase family 3 C-terminal domain-containing protein</fullName>
    </submittedName>
</protein>
<dbReference type="Gene3D" id="2.60.40.10">
    <property type="entry name" value="Immunoglobulins"/>
    <property type="match status" value="1"/>
</dbReference>
<dbReference type="Gene3D" id="3.20.20.300">
    <property type="entry name" value="Glycoside hydrolase, family 3, N-terminal domain"/>
    <property type="match status" value="1"/>
</dbReference>
<keyword evidence="2 5" id="KW-0378">Hydrolase</keyword>
<accession>A0A9J6RDX6</accession>
<evidence type="ECO:0000256" key="2">
    <source>
        <dbReference type="ARBA" id="ARBA00022801"/>
    </source>
</evidence>
<gene>
    <name evidence="5" type="ORF">OWO01_09985</name>
</gene>
<dbReference type="PANTHER" id="PTHR42715">
    <property type="entry name" value="BETA-GLUCOSIDASE"/>
    <property type="match status" value="1"/>
</dbReference>
<dbReference type="SUPFAM" id="SSF52279">
    <property type="entry name" value="Beta-D-glucan exohydrolase, C-terminal domain"/>
    <property type="match status" value="1"/>
</dbReference>
<dbReference type="GO" id="GO:0004553">
    <property type="term" value="F:hydrolase activity, hydrolyzing O-glycosyl compounds"/>
    <property type="evidence" value="ECO:0007669"/>
    <property type="project" value="InterPro"/>
</dbReference>
<sequence>MSGKRSKKKFRIIMSVVLSTLLLIGVAGNVALAYYSDVITAFFNEIDIESPEAIEAREHSQVIAEQISDEGIVLLQNDEDLLPLSTDGNRVNVFGWSFTDPVYGGTGSGRVNADTAITPRDGFANAGFEINEQLYEDYVSLGMERPLIDMDGQDWSITEPIAADFYTAERMQQATEFSDTAVIFIARSGGEGADLPRVMDGPDTFDPQGSAFGATGSRYGHEDDLDPNKHYLQLTNREQDMVDIVTEHFEDVVLVVNSSNTFELSWVDDYNEIKSVISIGGPGQSGFNSLGKILAGEVNPSGRTVDIYTRNLLDAPAITNFGDFNYILENEDGSYEQAFDQAGVPLKYVDYTEGIYVGYRYYETAAEEGIIDYYNEVQFPFGYGLSFTTFEQEVVDGSLSWDDTEISFDVTVTNTGDVAGKEVVQVYYSAPYTGNIERSARDLAAFAKTDMLEPGASETITISYQVEDMAVYDYDRVYSNDGAYVLEEGEYGVYLMQNSHEVIEEVDSRDLSQVVFDSGRSTDEQAPVNQFDEYVMGEGSIATYLSRENGFENFDQLVNHEEFTVTNEDGEVQVLRGRIIDPSFVDVINTARYNLPEDTQSDAPTTDADNGLTLTDFTDVDYDDPMWEDLLDQMSVNDLVNLTTLGGYRTYEIESVGKPATVDYDGPSGITAYISNSPVSGIAFPAGVVLASTWNIELAERMGEAVGAEGVAYGTTGWYAPGANIHRTAFSGRNFEYYSEDPLISGKMAAGTVSGYESQGGFVYMKHFALNDQEENRTNAVLTWSNEQVMRDIYLKPFEIAVKEGGASGMMSGFNSIGTVWAGANPSLLQEVLRNEWGFRGTVITDMYIGDFYPYMVYEKAIRNGNDMMLTGVAPMGVPEADTSSNDNLWAMRDASHNILYTVANSRSVDDDLSTEMPTWVVITIIVDILLILAIAAGFYFTFRKKKNNNEVTAA</sequence>
<dbReference type="InterPro" id="IPR013783">
    <property type="entry name" value="Ig-like_fold"/>
</dbReference>